<dbReference type="PROSITE" id="PS50109">
    <property type="entry name" value="HIS_KIN"/>
    <property type="match status" value="1"/>
</dbReference>
<protein>
    <recommendedName>
        <fullName evidence="12">Sensory histidine kinase/phosphatase NtrB</fullName>
        <ecNumber evidence="2">2.7.13.3</ecNumber>
    </recommendedName>
    <alternativeName>
        <fullName evidence="13">Nitrogen regulation protein NR(II)</fullName>
    </alternativeName>
    <alternativeName>
        <fullName evidence="14">Nitrogen regulator II</fullName>
    </alternativeName>
</protein>
<evidence type="ECO:0000256" key="10">
    <source>
        <dbReference type="ARBA" id="ARBA00023231"/>
    </source>
</evidence>
<dbReference type="Proteomes" id="UP000288361">
    <property type="component" value="Unassembled WGS sequence"/>
</dbReference>
<dbReference type="Pfam" id="PF00512">
    <property type="entry name" value="HisKA"/>
    <property type="match status" value="1"/>
</dbReference>
<evidence type="ECO:0000256" key="8">
    <source>
        <dbReference type="ARBA" id="ARBA00022840"/>
    </source>
</evidence>
<comment type="function">
    <text evidence="11">Member of the two-component regulatory system NtrB/NtrC, which controls expression of the nitrogen-regulated (ntr) genes in response to nitrogen limitation. Under conditions of nitrogen limitation, NtrB autophosphorylates and transfers the phosphoryl group to NtrC. In the presence of nitrogen, acts as a phosphatase that dephosphorylates and inactivates NtrC.</text>
</comment>
<gene>
    <name evidence="16" type="ORF">CWI73_11350</name>
</gene>
<keyword evidence="3" id="KW-0597">Phosphoprotein</keyword>
<evidence type="ECO:0000256" key="11">
    <source>
        <dbReference type="ARBA" id="ARBA00037696"/>
    </source>
</evidence>
<dbReference type="PANTHER" id="PTHR43065">
    <property type="entry name" value="SENSOR HISTIDINE KINASE"/>
    <property type="match status" value="1"/>
</dbReference>
<evidence type="ECO:0000259" key="15">
    <source>
        <dbReference type="PROSITE" id="PS50109"/>
    </source>
</evidence>
<dbReference type="InterPro" id="IPR036097">
    <property type="entry name" value="HisK_dim/P_sf"/>
</dbReference>
<evidence type="ECO:0000256" key="3">
    <source>
        <dbReference type="ARBA" id="ARBA00022553"/>
    </source>
</evidence>
<dbReference type="EMBL" id="PIQA01000013">
    <property type="protein sequence ID" value="RUO62058.1"/>
    <property type="molecule type" value="Genomic_DNA"/>
</dbReference>
<reference evidence="16 17" key="1">
    <citation type="journal article" date="2011" name="Front. Microbiol.">
        <title>Genomic signatures of strain selection and enhancement in Bacillus atrophaeus var. globigii, a historical biowarfare simulant.</title>
        <authorList>
            <person name="Gibbons H.S."/>
            <person name="Broomall S.M."/>
            <person name="McNew L.A."/>
            <person name="Daligault H."/>
            <person name="Chapman C."/>
            <person name="Bruce D."/>
            <person name="Karavis M."/>
            <person name="Krepps M."/>
            <person name="McGregor P.A."/>
            <person name="Hong C."/>
            <person name="Park K.H."/>
            <person name="Akmal A."/>
            <person name="Feldman A."/>
            <person name="Lin J.S."/>
            <person name="Chang W.E."/>
            <person name="Higgs B.W."/>
            <person name="Demirev P."/>
            <person name="Lindquist J."/>
            <person name="Liem A."/>
            <person name="Fochler E."/>
            <person name="Read T.D."/>
            <person name="Tapia R."/>
            <person name="Johnson S."/>
            <person name="Bishop-Lilly K.A."/>
            <person name="Detter C."/>
            <person name="Han C."/>
            <person name="Sozhamannan S."/>
            <person name="Rosenzweig C.N."/>
            <person name="Skowronski E.W."/>
        </authorList>
    </citation>
    <scope>NUCLEOTIDE SEQUENCE [LARGE SCALE GENOMIC DNA]</scope>
    <source>
        <strain evidence="16 17">TPS4-2</strain>
    </source>
</reference>
<comment type="caution">
    <text evidence="16">The sequence shown here is derived from an EMBL/GenBank/DDBJ whole genome shotgun (WGS) entry which is preliminary data.</text>
</comment>
<dbReference type="InterPro" id="IPR003594">
    <property type="entry name" value="HATPase_dom"/>
</dbReference>
<dbReference type="SUPFAM" id="SSF55785">
    <property type="entry name" value="PYP-like sensor domain (PAS domain)"/>
    <property type="match status" value="1"/>
</dbReference>
<dbReference type="InterPro" id="IPR003661">
    <property type="entry name" value="HisK_dim/P_dom"/>
</dbReference>
<dbReference type="GO" id="GO:0016787">
    <property type="term" value="F:hydrolase activity"/>
    <property type="evidence" value="ECO:0007669"/>
    <property type="project" value="UniProtKB-KW"/>
</dbReference>
<dbReference type="InterPro" id="IPR005467">
    <property type="entry name" value="His_kinase_dom"/>
</dbReference>
<dbReference type="InterPro" id="IPR000014">
    <property type="entry name" value="PAS"/>
</dbReference>
<dbReference type="SUPFAM" id="SSF47384">
    <property type="entry name" value="Homodimeric domain of signal transducing histidine kinase"/>
    <property type="match status" value="1"/>
</dbReference>
<dbReference type="InterPro" id="IPR036890">
    <property type="entry name" value="HATPase_C_sf"/>
</dbReference>
<dbReference type="Gene3D" id="1.10.287.130">
    <property type="match status" value="1"/>
</dbReference>
<sequence length="352" mass="39553">MNTHSLINQLLTGILVLDESLIIRYVNSAAESLFDHSAKRLLGEPFSTAFFQCSLASETIANCFHYEQRVLNTDAEFALHSGHRITVDVCIQTIQDDGQTLLLMELRKADQLRRINQEDQQRNQLFATQHLLRGMAHEIKNPLGGLRGAAQLLARELNDDYLKEYTDLIISQSDRLRFLVDRLLGPMKPGKRGRVNVHEITERVAKTLSYEYGDALSIVRDYDPSLPDIMIVEESCEQVFLNIAQNAAQAMKGKGKLIVRTRVEHQLTLFGERYRQCAVVHFIDNGPGISDELRNTLFYPLVSGRAEGTGVGLSLAQTIVHQHKGKIEVSSEPGRTQFSVYLPYVSEGSGND</sequence>
<dbReference type="GO" id="GO:0006355">
    <property type="term" value="P:regulation of DNA-templated transcription"/>
    <property type="evidence" value="ECO:0007669"/>
    <property type="project" value="InterPro"/>
</dbReference>
<evidence type="ECO:0000256" key="6">
    <source>
        <dbReference type="ARBA" id="ARBA00022777"/>
    </source>
</evidence>
<evidence type="ECO:0000256" key="7">
    <source>
        <dbReference type="ARBA" id="ARBA00022801"/>
    </source>
</evidence>
<dbReference type="AlphaFoldDB" id="A0A432YME1"/>
<dbReference type="SUPFAM" id="SSF55874">
    <property type="entry name" value="ATPase domain of HSP90 chaperone/DNA topoisomerase II/histidine kinase"/>
    <property type="match status" value="1"/>
</dbReference>
<dbReference type="Gene3D" id="3.30.450.20">
    <property type="entry name" value="PAS domain"/>
    <property type="match status" value="1"/>
</dbReference>
<dbReference type="NCBIfam" id="NF008293">
    <property type="entry name" value="PRK11073.1"/>
    <property type="match status" value="1"/>
</dbReference>
<evidence type="ECO:0000256" key="4">
    <source>
        <dbReference type="ARBA" id="ARBA00022679"/>
    </source>
</evidence>
<accession>A0A432YME1</accession>
<dbReference type="PRINTS" id="PR00344">
    <property type="entry name" value="BCTRLSENSOR"/>
</dbReference>
<keyword evidence="8" id="KW-0067">ATP-binding</keyword>
<feature type="domain" description="Histidine kinase" evidence="15">
    <location>
        <begin position="134"/>
        <end position="346"/>
    </location>
</feature>
<dbReference type="Pfam" id="PF02518">
    <property type="entry name" value="HATPase_c"/>
    <property type="match status" value="1"/>
</dbReference>
<evidence type="ECO:0000256" key="14">
    <source>
        <dbReference type="ARBA" id="ARBA00043094"/>
    </source>
</evidence>
<keyword evidence="9" id="KW-0902">Two-component regulatory system</keyword>
<name>A0A432YME1_9GAMM</name>
<dbReference type="GO" id="GO:0000155">
    <property type="term" value="F:phosphorelay sensor kinase activity"/>
    <property type="evidence" value="ECO:0007669"/>
    <property type="project" value="InterPro"/>
</dbReference>
<keyword evidence="4" id="KW-0808">Transferase</keyword>
<proteinExistence type="predicted"/>
<dbReference type="GO" id="GO:0005524">
    <property type="term" value="F:ATP binding"/>
    <property type="evidence" value="ECO:0007669"/>
    <property type="project" value="UniProtKB-KW"/>
</dbReference>
<evidence type="ECO:0000256" key="5">
    <source>
        <dbReference type="ARBA" id="ARBA00022741"/>
    </source>
</evidence>
<dbReference type="Pfam" id="PF00989">
    <property type="entry name" value="PAS"/>
    <property type="match status" value="1"/>
</dbReference>
<dbReference type="SMART" id="SM00388">
    <property type="entry name" value="HisKA"/>
    <property type="match status" value="1"/>
</dbReference>
<evidence type="ECO:0000256" key="12">
    <source>
        <dbReference type="ARBA" id="ARBA00039567"/>
    </source>
</evidence>
<keyword evidence="6" id="KW-0418">Kinase</keyword>
<dbReference type="PANTHER" id="PTHR43065:SF16">
    <property type="entry name" value="SENSORY HISTIDINE KINASE_PHOSPHATASE NTRB"/>
    <property type="match status" value="1"/>
</dbReference>
<evidence type="ECO:0000256" key="1">
    <source>
        <dbReference type="ARBA" id="ARBA00000085"/>
    </source>
</evidence>
<dbReference type="InterPro" id="IPR035965">
    <property type="entry name" value="PAS-like_dom_sf"/>
</dbReference>
<evidence type="ECO:0000256" key="2">
    <source>
        <dbReference type="ARBA" id="ARBA00012438"/>
    </source>
</evidence>
<dbReference type="CDD" id="cd00082">
    <property type="entry name" value="HisKA"/>
    <property type="match status" value="1"/>
</dbReference>
<evidence type="ECO:0000256" key="13">
    <source>
        <dbReference type="ARBA" id="ARBA00042313"/>
    </source>
</evidence>
<keyword evidence="5" id="KW-0547">Nucleotide-binding</keyword>
<dbReference type="EC" id="2.7.13.3" evidence="2"/>
<organism evidence="16 17">
    <name type="scientific">Idiomarina piscisalsi</name>
    <dbReference type="NCBI Taxonomy" id="1096243"/>
    <lineage>
        <taxon>Bacteria</taxon>
        <taxon>Pseudomonadati</taxon>
        <taxon>Pseudomonadota</taxon>
        <taxon>Gammaproteobacteria</taxon>
        <taxon>Alteromonadales</taxon>
        <taxon>Idiomarinaceae</taxon>
        <taxon>Idiomarina</taxon>
    </lineage>
</organism>
<dbReference type="CDD" id="cd00130">
    <property type="entry name" value="PAS"/>
    <property type="match status" value="1"/>
</dbReference>
<dbReference type="InterPro" id="IPR004358">
    <property type="entry name" value="Sig_transdc_His_kin-like_C"/>
</dbReference>
<keyword evidence="7" id="KW-0378">Hydrolase</keyword>
<evidence type="ECO:0000313" key="17">
    <source>
        <dbReference type="Proteomes" id="UP000288361"/>
    </source>
</evidence>
<keyword evidence="10" id="KW-0535">Nitrogen fixation</keyword>
<dbReference type="RefSeq" id="WP_126752878.1">
    <property type="nucleotide sequence ID" value="NZ_JBHUMT010000003.1"/>
</dbReference>
<dbReference type="InterPro" id="IPR013767">
    <property type="entry name" value="PAS_fold"/>
</dbReference>
<comment type="catalytic activity">
    <reaction evidence="1">
        <text>ATP + protein L-histidine = ADP + protein N-phospho-L-histidine.</text>
        <dbReference type="EC" id="2.7.13.3"/>
    </reaction>
</comment>
<evidence type="ECO:0000256" key="9">
    <source>
        <dbReference type="ARBA" id="ARBA00023012"/>
    </source>
</evidence>
<dbReference type="Gene3D" id="3.30.565.10">
    <property type="entry name" value="Histidine kinase-like ATPase, C-terminal domain"/>
    <property type="match status" value="1"/>
</dbReference>
<dbReference type="SMART" id="SM00387">
    <property type="entry name" value="HATPase_c"/>
    <property type="match status" value="1"/>
</dbReference>
<evidence type="ECO:0000313" key="16">
    <source>
        <dbReference type="EMBL" id="RUO62058.1"/>
    </source>
</evidence>